<dbReference type="PRINTS" id="PR00645">
    <property type="entry name" value="CXCCHMKINER4"/>
</dbReference>
<feature type="transmembrane region" description="Helical" evidence="14">
    <location>
        <begin position="103"/>
        <end position="125"/>
    </location>
</feature>
<dbReference type="GO" id="GO:0030593">
    <property type="term" value="P:neutrophil chemotaxis"/>
    <property type="evidence" value="ECO:0007669"/>
    <property type="project" value="TreeGrafter"/>
</dbReference>
<comment type="similarity">
    <text evidence="13">Belongs to the G-protein coupled receptor 1 family.</text>
</comment>
<keyword evidence="8 14" id="KW-0472">Membrane</keyword>
<evidence type="ECO:0000256" key="5">
    <source>
        <dbReference type="ARBA" id="ARBA00022753"/>
    </source>
</evidence>
<dbReference type="GO" id="GO:0009897">
    <property type="term" value="C:external side of plasma membrane"/>
    <property type="evidence" value="ECO:0007669"/>
    <property type="project" value="TreeGrafter"/>
</dbReference>
<dbReference type="InterPro" id="IPR001277">
    <property type="entry name" value="CXCR4/ACKR2"/>
</dbReference>
<evidence type="ECO:0000256" key="12">
    <source>
        <dbReference type="ARBA" id="ARBA00023224"/>
    </source>
</evidence>
<sequence length="382" mass="42728">MELQLLILTVLRFSVLTNQEEEAKQLTTEEFYMEAFINNSSHNFTFEYDEDLSAPCSVTVPGFNSLGLMITYIVVFVLSVVGNSVVVYVLCSMKKVRGSTDIYLINLAMADLLFCLTLPFWAVNAHSGWIFGNFLCKLLSGFQEASVYSGVFLLACISVDRHFAIVRATRARPSHHLLVKVACAVVWLAAGVLSLPGAVQKESMRPDEMGQNICYENLTGESSDHWRVGMRVLRHTVGFFLPLVVMAVCYGWIVVTLCHARNQQKHKAIRVILAVVLAFVLCWLPYNITVLIDTLIRGKSIALETCETRYIVEVVLDVTQVLAFMHCAVNPVLYAFIGEKFRNQLLSALYRHGLISQRFHMAYRKGSGSSAGSARSRNTSTM</sequence>
<evidence type="ECO:0000256" key="1">
    <source>
        <dbReference type="ARBA" id="ARBA00004412"/>
    </source>
</evidence>
<keyword evidence="9" id="KW-1015">Disulfide bond</keyword>
<organism evidence="17 18">
    <name type="scientific">Zoarces viviparus</name>
    <name type="common">Viviparous eelpout</name>
    <name type="synonym">Blennius viviparus</name>
    <dbReference type="NCBI Taxonomy" id="48416"/>
    <lineage>
        <taxon>Eukaryota</taxon>
        <taxon>Metazoa</taxon>
        <taxon>Chordata</taxon>
        <taxon>Craniata</taxon>
        <taxon>Vertebrata</taxon>
        <taxon>Euteleostomi</taxon>
        <taxon>Actinopterygii</taxon>
        <taxon>Neopterygii</taxon>
        <taxon>Teleostei</taxon>
        <taxon>Neoteleostei</taxon>
        <taxon>Acanthomorphata</taxon>
        <taxon>Eupercaria</taxon>
        <taxon>Perciformes</taxon>
        <taxon>Cottioidei</taxon>
        <taxon>Zoarcales</taxon>
        <taxon>Zoarcidae</taxon>
        <taxon>Zoarcinae</taxon>
        <taxon>Zoarces</taxon>
    </lineage>
</organism>
<keyword evidence="7 13" id="KW-0297">G-protein coupled receptor</keyword>
<feature type="chain" id="PRO_5043385165" description="G-protein coupled receptors family 1 profile domain-containing protein" evidence="15">
    <location>
        <begin position="18"/>
        <end position="382"/>
    </location>
</feature>
<dbReference type="GO" id="GO:0019957">
    <property type="term" value="F:C-C chemokine binding"/>
    <property type="evidence" value="ECO:0007669"/>
    <property type="project" value="TreeGrafter"/>
</dbReference>
<dbReference type="Pfam" id="PF00001">
    <property type="entry name" value="7tm_1"/>
    <property type="match status" value="1"/>
</dbReference>
<dbReference type="PRINTS" id="PR00237">
    <property type="entry name" value="GPCRRHODOPSN"/>
</dbReference>
<comment type="subcellular location">
    <subcellularLocation>
        <location evidence="2">Cell membrane</location>
        <topology evidence="2">Multi-pass membrane protein</topology>
    </subcellularLocation>
    <subcellularLocation>
        <location evidence="1">Early endosome</location>
    </subcellularLocation>
</comment>
<dbReference type="GO" id="GO:0016493">
    <property type="term" value="F:C-C chemokine receptor activity"/>
    <property type="evidence" value="ECO:0007669"/>
    <property type="project" value="TreeGrafter"/>
</dbReference>
<dbReference type="GO" id="GO:0006955">
    <property type="term" value="P:immune response"/>
    <property type="evidence" value="ECO:0007669"/>
    <property type="project" value="TreeGrafter"/>
</dbReference>
<dbReference type="PROSITE" id="PS00237">
    <property type="entry name" value="G_PROTEIN_RECEP_F1_1"/>
    <property type="match status" value="1"/>
</dbReference>
<feature type="domain" description="G-protein coupled receptors family 1 profile" evidence="16">
    <location>
        <begin position="82"/>
        <end position="334"/>
    </location>
</feature>
<evidence type="ECO:0000256" key="13">
    <source>
        <dbReference type="RuleBase" id="RU000688"/>
    </source>
</evidence>
<dbReference type="InterPro" id="IPR000355">
    <property type="entry name" value="Chemokine_rcpt"/>
</dbReference>
<evidence type="ECO:0000256" key="15">
    <source>
        <dbReference type="SAM" id="SignalP"/>
    </source>
</evidence>
<evidence type="ECO:0000256" key="6">
    <source>
        <dbReference type="ARBA" id="ARBA00022989"/>
    </source>
</evidence>
<dbReference type="InterPro" id="IPR017452">
    <property type="entry name" value="GPCR_Rhodpsn_7TM"/>
</dbReference>
<comment type="caution">
    <text evidence="17">The sequence shown here is derived from an EMBL/GenBank/DDBJ whole genome shotgun (WGS) entry which is preliminary data.</text>
</comment>
<keyword evidence="18" id="KW-1185">Reference proteome</keyword>
<dbReference type="SUPFAM" id="SSF81321">
    <property type="entry name" value="Family A G protein-coupled receptor-like"/>
    <property type="match status" value="1"/>
</dbReference>
<keyword evidence="12 13" id="KW-0807">Transducer</keyword>
<evidence type="ECO:0000256" key="2">
    <source>
        <dbReference type="ARBA" id="ARBA00004651"/>
    </source>
</evidence>
<feature type="transmembrane region" description="Helical" evidence="14">
    <location>
        <begin position="237"/>
        <end position="257"/>
    </location>
</feature>
<evidence type="ECO:0000313" key="18">
    <source>
        <dbReference type="Proteomes" id="UP001488805"/>
    </source>
</evidence>
<keyword evidence="6 14" id="KW-1133">Transmembrane helix</keyword>
<keyword evidence="5" id="KW-0967">Endosome</keyword>
<dbReference type="PROSITE" id="PS50262">
    <property type="entry name" value="G_PROTEIN_RECEP_F1_2"/>
    <property type="match status" value="1"/>
</dbReference>
<dbReference type="Gene3D" id="1.20.1070.10">
    <property type="entry name" value="Rhodopsin 7-helix transmembrane proteins"/>
    <property type="match status" value="1"/>
</dbReference>
<evidence type="ECO:0000256" key="10">
    <source>
        <dbReference type="ARBA" id="ARBA00023170"/>
    </source>
</evidence>
<feature type="transmembrane region" description="Helical" evidence="14">
    <location>
        <begin position="269"/>
        <end position="286"/>
    </location>
</feature>
<dbReference type="InterPro" id="IPR000276">
    <property type="entry name" value="GPCR_Rhodpsn"/>
</dbReference>
<dbReference type="PRINTS" id="PR00657">
    <property type="entry name" value="CCCHEMOKINER"/>
</dbReference>
<feature type="signal peptide" evidence="15">
    <location>
        <begin position="1"/>
        <end position="17"/>
    </location>
</feature>
<evidence type="ECO:0000259" key="16">
    <source>
        <dbReference type="PROSITE" id="PS50262"/>
    </source>
</evidence>
<dbReference type="InterPro" id="IPR050119">
    <property type="entry name" value="CCR1-9-like"/>
</dbReference>
<proteinExistence type="inferred from homology"/>
<keyword evidence="15" id="KW-0732">Signal</keyword>
<accession>A0AAW1FTB6</accession>
<dbReference type="CDD" id="cd15178">
    <property type="entry name" value="7tmA_CXCR1_2"/>
    <property type="match status" value="1"/>
</dbReference>
<dbReference type="EMBL" id="JBCEZU010000034">
    <property type="protein sequence ID" value="KAK9537955.1"/>
    <property type="molecule type" value="Genomic_DNA"/>
</dbReference>
<evidence type="ECO:0000256" key="11">
    <source>
        <dbReference type="ARBA" id="ARBA00023180"/>
    </source>
</evidence>
<keyword evidence="4 13" id="KW-0812">Transmembrane</keyword>
<evidence type="ECO:0000256" key="9">
    <source>
        <dbReference type="ARBA" id="ARBA00023157"/>
    </source>
</evidence>
<feature type="transmembrane region" description="Helical" evidence="14">
    <location>
        <begin position="145"/>
        <end position="165"/>
    </location>
</feature>
<keyword evidence="11" id="KW-0325">Glycoprotein</keyword>
<evidence type="ECO:0000313" key="17">
    <source>
        <dbReference type="EMBL" id="KAK9537955.1"/>
    </source>
</evidence>
<keyword evidence="3" id="KW-1003">Cell membrane</keyword>
<dbReference type="PANTHER" id="PTHR10489">
    <property type="entry name" value="CELL ADHESION MOLECULE"/>
    <property type="match status" value="1"/>
</dbReference>
<reference evidence="17 18" key="1">
    <citation type="journal article" date="2024" name="Genome Biol. Evol.">
        <title>Chromosome-level genome assembly of the viviparous eelpout Zoarces viviparus.</title>
        <authorList>
            <person name="Fuhrmann N."/>
            <person name="Brasseur M.V."/>
            <person name="Bakowski C.E."/>
            <person name="Podsiadlowski L."/>
            <person name="Prost S."/>
            <person name="Krehenwinkel H."/>
            <person name="Mayer C."/>
        </authorList>
    </citation>
    <scope>NUCLEOTIDE SEQUENCE [LARGE SCALE GENOMIC DNA]</scope>
    <source>
        <strain evidence="17">NO-MEL_2022_Ind0_liver</strain>
    </source>
</reference>
<evidence type="ECO:0000256" key="8">
    <source>
        <dbReference type="ARBA" id="ARBA00023136"/>
    </source>
</evidence>
<dbReference type="AlphaFoldDB" id="A0AAW1FTB6"/>
<dbReference type="Proteomes" id="UP001488805">
    <property type="component" value="Unassembled WGS sequence"/>
</dbReference>
<evidence type="ECO:0000256" key="14">
    <source>
        <dbReference type="SAM" id="Phobius"/>
    </source>
</evidence>
<evidence type="ECO:0000256" key="7">
    <source>
        <dbReference type="ARBA" id="ARBA00023040"/>
    </source>
</evidence>
<dbReference type="GO" id="GO:0007204">
    <property type="term" value="P:positive regulation of cytosolic calcium ion concentration"/>
    <property type="evidence" value="ECO:0007669"/>
    <property type="project" value="TreeGrafter"/>
</dbReference>
<evidence type="ECO:0000256" key="4">
    <source>
        <dbReference type="ARBA" id="ARBA00022692"/>
    </source>
</evidence>
<dbReference type="PANTHER" id="PTHR10489:SF689">
    <property type="entry name" value="C-X-C CHEMOKINE RECEPTOR TYPE 2"/>
    <property type="match status" value="1"/>
</dbReference>
<keyword evidence="10 13" id="KW-0675">Receptor</keyword>
<evidence type="ECO:0000256" key="3">
    <source>
        <dbReference type="ARBA" id="ARBA00022475"/>
    </source>
</evidence>
<dbReference type="GO" id="GO:0005769">
    <property type="term" value="C:early endosome"/>
    <property type="evidence" value="ECO:0007669"/>
    <property type="project" value="UniProtKB-SubCell"/>
</dbReference>
<dbReference type="GO" id="GO:0019722">
    <property type="term" value="P:calcium-mediated signaling"/>
    <property type="evidence" value="ECO:0007669"/>
    <property type="project" value="TreeGrafter"/>
</dbReference>
<protein>
    <recommendedName>
        <fullName evidence="16">G-protein coupled receptors family 1 profile domain-containing protein</fullName>
    </recommendedName>
</protein>
<feature type="transmembrane region" description="Helical" evidence="14">
    <location>
        <begin position="177"/>
        <end position="199"/>
    </location>
</feature>
<gene>
    <name evidence="17" type="ORF">VZT92_005525</name>
</gene>
<name>A0AAW1FTB6_ZOAVI</name>
<feature type="transmembrane region" description="Helical" evidence="14">
    <location>
        <begin position="69"/>
        <end position="91"/>
    </location>
</feature>